<protein>
    <submittedName>
        <fullName evidence="1">Uncharacterized protein</fullName>
    </submittedName>
</protein>
<dbReference type="EMBL" id="FSRN01000002">
    <property type="protein sequence ID" value="SIO31544.1"/>
    <property type="molecule type" value="Genomic_DNA"/>
</dbReference>
<proteinExistence type="predicted"/>
<dbReference type="RefSeq" id="WP_034545093.1">
    <property type="nucleotide sequence ID" value="NZ_FSRN01000002.1"/>
</dbReference>
<organism evidence="1 2">
    <name type="scientific">Carnobacterium alterfunditum</name>
    <dbReference type="NCBI Taxonomy" id="28230"/>
    <lineage>
        <taxon>Bacteria</taxon>
        <taxon>Bacillati</taxon>
        <taxon>Bacillota</taxon>
        <taxon>Bacilli</taxon>
        <taxon>Lactobacillales</taxon>
        <taxon>Carnobacteriaceae</taxon>
        <taxon>Carnobacterium</taxon>
    </lineage>
</organism>
<dbReference type="Proteomes" id="UP000184758">
    <property type="component" value="Unassembled WGS sequence"/>
</dbReference>
<name>A0A1N6IHN9_9LACT</name>
<evidence type="ECO:0000313" key="2">
    <source>
        <dbReference type="Proteomes" id="UP000184758"/>
    </source>
</evidence>
<keyword evidence="2" id="KW-1185">Reference proteome</keyword>
<evidence type="ECO:0000313" key="1">
    <source>
        <dbReference type="EMBL" id="SIO31544.1"/>
    </source>
</evidence>
<dbReference type="AlphaFoldDB" id="A0A1N6IHN9"/>
<accession>A0A1N6IHN9</accession>
<gene>
    <name evidence="1" type="ORF">SAMN05878443_2334</name>
</gene>
<sequence length="136" mass="16138">MSILSLIKLIKTGVNMKIIELLKKENIKYKEVEYSREATIFNVNNKLNLVVIYGNNNNFMMERELFYYLNTHKLHYAICLVNKIEKRLFLLTFKIKHNWLLSSFSGTDKERLHLGKIVLNNPINEINLVNFLLTYN</sequence>
<reference evidence="2" key="1">
    <citation type="submission" date="2016-11" db="EMBL/GenBank/DDBJ databases">
        <authorList>
            <person name="Varghese N."/>
            <person name="Submissions S."/>
        </authorList>
    </citation>
    <scope>NUCLEOTIDE SEQUENCE [LARGE SCALE GENOMIC DNA]</scope>
    <source>
        <strain evidence="2">313</strain>
    </source>
</reference>